<feature type="chain" id="PRO_5008587306" description="Kazal-like domain-containing protein" evidence="1">
    <location>
        <begin position="24"/>
        <end position="118"/>
    </location>
</feature>
<sequence length="118" mass="13212">RRLVCIMLVACIIVLSLTSLAVTSPVSMSSGCQCAIRKVISESEQAPCPKTCVYVYQPVCGFNPCEEHNPERMFRTFSNNCELEATICDGPGYLYYKLYKGRCVMDQQDETSCLVTFD</sequence>
<dbReference type="Gene3D" id="3.30.60.30">
    <property type="match status" value="1"/>
</dbReference>
<evidence type="ECO:0008006" key="3">
    <source>
        <dbReference type="Google" id="ProtNLM"/>
    </source>
</evidence>
<dbReference type="EMBL" id="GEBQ01019320">
    <property type="protein sequence ID" value="JAT20657.1"/>
    <property type="molecule type" value="Transcribed_RNA"/>
</dbReference>
<reference evidence="2" key="1">
    <citation type="submission" date="2015-11" db="EMBL/GenBank/DDBJ databases">
        <title>De novo transcriptome assembly of four potential Pierce s Disease insect vectors from Arizona vineyards.</title>
        <authorList>
            <person name="Tassone E.E."/>
        </authorList>
    </citation>
    <scope>NUCLEOTIDE SEQUENCE</scope>
</reference>
<feature type="non-terminal residue" evidence="2">
    <location>
        <position position="1"/>
    </location>
</feature>
<proteinExistence type="predicted"/>
<dbReference type="AlphaFoldDB" id="A0A1B6LAC5"/>
<feature type="signal peptide" evidence="1">
    <location>
        <begin position="1"/>
        <end position="23"/>
    </location>
</feature>
<accession>A0A1B6LAC5</accession>
<gene>
    <name evidence="2" type="ORF">g.50919</name>
</gene>
<keyword evidence="1" id="KW-0732">Signal</keyword>
<evidence type="ECO:0000256" key="1">
    <source>
        <dbReference type="SAM" id="SignalP"/>
    </source>
</evidence>
<evidence type="ECO:0000313" key="2">
    <source>
        <dbReference type="EMBL" id="JAT20657.1"/>
    </source>
</evidence>
<protein>
    <recommendedName>
        <fullName evidence="3">Kazal-like domain-containing protein</fullName>
    </recommendedName>
</protein>
<organism evidence="2">
    <name type="scientific">Graphocephala atropunctata</name>
    <dbReference type="NCBI Taxonomy" id="36148"/>
    <lineage>
        <taxon>Eukaryota</taxon>
        <taxon>Metazoa</taxon>
        <taxon>Ecdysozoa</taxon>
        <taxon>Arthropoda</taxon>
        <taxon>Hexapoda</taxon>
        <taxon>Insecta</taxon>
        <taxon>Pterygota</taxon>
        <taxon>Neoptera</taxon>
        <taxon>Paraneoptera</taxon>
        <taxon>Hemiptera</taxon>
        <taxon>Auchenorrhyncha</taxon>
        <taxon>Membracoidea</taxon>
        <taxon>Cicadellidae</taxon>
        <taxon>Cicadellinae</taxon>
        <taxon>Cicadellini</taxon>
        <taxon>Graphocephala</taxon>
    </lineage>
</organism>
<name>A0A1B6LAC5_9HEMI</name>